<dbReference type="FunFam" id="1.10.510.10:FF:000005">
    <property type="entry name" value="cAMP-dependent protein kinase catalytic subunit alpha"/>
    <property type="match status" value="1"/>
</dbReference>
<dbReference type="InterPro" id="IPR008271">
    <property type="entry name" value="Ser/Thr_kinase_AS"/>
</dbReference>
<dbReference type="GO" id="GO:0005952">
    <property type="term" value="C:cAMP-dependent protein kinase complex"/>
    <property type="evidence" value="ECO:0007669"/>
    <property type="project" value="TreeGrafter"/>
</dbReference>
<evidence type="ECO:0000313" key="10">
    <source>
        <dbReference type="EMBL" id="PAA54624.1"/>
    </source>
</evidence>
<dbReference type="GO" id="GO:0005524">
    <property type="term" value="F:ATP binding"/>
    <property type="evidence" value="ECO:0007669"/>
    <property type="project" value="UniProtKB-UniRule"/>
</dbReference>
<evidence type="ECO:0000256" key="3">
    <source>
        <dbReference type="ARBA" id="ARBA00022741"/>
    </source>
</evidence>
<evidence type="ECO:0000313" key="11">
    <source>
        <dbReference type="Proteomes" id="UP000215902"/>
    </source>
</evidence>
<comment type="similarity">
    <text evidence="7">Belongs to the protein kinase superfamily.</text>
</comment>
<gene>
    <name evidence="10" type="ORF">BOX15_Mlig000304g4</name>
</gene>
<dbReference type="Gene3D" id="3.30.200.20">
    <property type="entry name" value="Phosphorylase Kinase, domain 1"/>
    <property type="match status" value="1"/>
</dbReference>
<dbReference type="PANTHER" id="PTHR24353">
    <property type="entry name" value="CYCLIC NUCLEOTIDE-DEPENDENT PROTEIN KINASE"/>
    <property type="match status" value="1"/>
</dbReference>
<evidence type="ECO:0008006" key="12">
    <source>
        <dbReference type="Google" id="ProtNLM"/>
    </source>
</evidence>
<evidence type="ECO:0000256" key="1">
    <source>
        <dbReference type="ARBA" id="ARBA00022527"/>
    </source>
</evidence>
<name>A0A267E122_9PLAT</name>
<dbReference type="EMBL" id="NIVC01002878">
    <property type="protein sequence ID" value="PAA54624.1"/>
    <property type="molecule type" value="Genomic_DNA"/>
</dbReference>
<dbReference type="PROSITE" id="PS51285">
    <property type="entry name" value="AGC_KINASE_CTER"/>
    <property type="match status" value="1"/>
</dbReference>
<feature type="domain" description="Protein kinase" evidence="8">
    <location>
        <begin position="39"/>
        <end position="295"/>
    </location>
</feature>
<comment type="caution">
    <text evidence="10">The sequence shown here is derived from an EMBL/GenBank/DDBJ whole genome shotgun (WGS) entry which is preliminary data.</text>
</comment>
<reference evidence="10 11" key="1">
    <citation type="submission" date="2017-06" db="EMBL/GenBank/DDBJ databases">
        <title>A platform for efficient transgenesis in Macrostomum lignano, a flatworm model organism for stem cell research.</title>
        <authorList>
            <person name="Berezikov E."/>
        </authorList>
    </citation>
    <scope>NUCLEOTIDE SEQUENCE [LARGE SCALE GENOMIC DNA]</scope>
    <source>
        <strain evidence="10">DV1</strain>
        <tissue evidence="10">Whole organism</tissue>
    </source>
</reference>
<dbReference type="GO" id="GO:0005829">
    <property type="term" value="C:cytosol"/>
    <property type="evidence" value="ECO:0007669"/>
    <property type="project" value="TreeGrafter"/>
</dbReference>
<dbReference type="InterPro" id="IPR000719">
    <property type="entry name" value="Prot_kinase_dom"/>
</dbReference>
<keyword evidence="11" id="KW-1185">Reference proteome</keyword>
<evidence type="ECO:0000256" key="4">
    <source>
        <dbReference type="ARBA" id="ARBA00022777"/>
    </source>
</evidence>
<dbReference type="SMART" id="SM00133">
    <property type="entry name" value="S_TK_X"/>
    <property type="match status" value="1"/>
</dbReference>
<sequence length="350" mass="40222">MADGAESLASSVQQLQLVEDAPLDQPSLVDWSKFSLRNAELLRTVGTGTFGRVMVIREKNTDEYFALKILVIDDVMRLKQVEHVKNEKAILNTVSHPFLVKLYWTNHDIKFLYMVFEFVCGGEIFSYLRTSGTFSNAATLFYAAEILSAIMYLHDMSVVYRDLKPENLLLDARGHLKITDFGFAKVLKDRTYTMCGTPEYLAPEIIMGKGYNRAVDYWALGVLIYEMLVGTPPFYDDSPMQIYQKILNGRFEFPVSAQADPQARDLVRKLLVQDRTKRLGNMKSGAEDVRSHRWFRGLDWDQVYSRKLAPPIVPQVQHPGDTSCYDKYEEQDWKRVPSSSAIGQEYFRDF</sequence>
<evidence type="ECO:0000259" key="9">
    <source>
        <dbReference type="PROSITE" id="PS51285"/>
    </source>
</evidence>
<evidence type="ECO:0000256" key="5">
    <source>
        <dbReference type="ARBA" id="ARBA00022840"/>
    </source>
</evidence>
<dbReference type="SMART" id="SM00220">
    <property type="entry name" value="S_TKc"/>
    <property type="match status" value="1"/>
</dbReference>
<dbReference type="CDD" id="cd05580">
    <property type="entry name" value="STKc_PKA_like"/>
    <property type="match status" value="1"/>
</dbReference>
<dbReference type="InterPro" id="IPR000961">
    <property type="entry name" value="AGC-kinase_C"/>
</dbReference>
<dbReference type="Proteomes" id="UP000215902">
    <property type="component" value="Unassembled WGS sequence"/>
</dbReference>
<dbReference type="PROSITE" id="PS00108">
    <property type="entry name" value="PROTEIN_KINASE_ST"/>
    <property type="match status" value="1"/>
</dbReference>
<organism evidence="10 11">
    <name type="scientific">Macrostomum lignano</name>
    <dbReference type="NCBI Taxonomy" id="282301"/>
    <lineage>
        <taxon>Eukaryota</taxon>
        <taxon>Metazoa</taxon>
        <taxon>Spiralia</taxon>
        <taxon>Lophotrochozoa</taxon>
        <taxon>Platyhelminthes</taxon>
        <taxon>Rhabditophora</taxon>
        <taxon>Macrostomorpha</taxon>
        <taxon>Macrostomida</taxon>
        <taxon>Macrostomidae</taxon>
        <taxon>Macrostomum</taxon>
    </lineage>
</organism>
<keyword evidence="4" id="KW-0418">Kinase</keyword>
<evidence type="ECO:0000259" key="8">
    <source>
        <dbReference type="PROSITE" id="PS50011"/>
    </source>
</evidence>
<dbReference type="Pfam" id="PF00069">
    <property type="entry name" value="Pkinase"/>
    <property type="match status" value="1"/>
</dbReference>
<feature type="binding site" evidence="6">
    <location>
        <position position="68"/>
    </location>
    <ligand>
        <name>ATP</name>
        <dbReference type="ChEBI" id="CHEBI:30616"/>
    </ligand>
</feature>
<dbReference type="Gene3D" id="1.10.510.10">
    <property type="entry name" value="Transferase(Phosphotransferase) domain 1"/>
    <property type="match status" value="1"/>
</dbReference>
<evidence type="ECO:0000256" key="7">
    <source>
        <dbReference type="RuleBase" id="RU000304"/>
    </source>
</evidence>
<evidence type="ECO:0000256" key="2">
    <source>
        <dbReference type="ARBA" id="ARBA00022679"/>
    </source>
</evidence>
<dbReference type="GO" id="GO:0004691">
    <property type="term" value="F:cAMP-dependent protein kinase activity"/>
    <property type="evidence" value="ECO:0007669"/>
    <property type="project" value="TreeGrafter"/>
</dbReference>
<keyword evidence="2" id="KW-0808">Transferase</keyword>
<protein>
    <recommendedName>
        <fullName evidence="12">Protein kinase domain-containing protein</fullName>
    </recommendedName>
</protein>
<dbReference type="PANTHER" id="PTHR24353:SF37">
    <property type="entry name" value="CAMP-DEPENDENT PROTEIN KINASE CATALYTIC SUBUNIT PRKX"/>
    <property type="match status" value="1"/>
</dbReference>
<dbReference type="PROSITE" id="PS50011">
    <property type="entry name" value="PROTEIN_KINASE_DOM"/>
    <property type="match status" value="1"/>
</dbReference>
<dbReference type="InterPro" id="IPR011009">
    <property type="entry name" value="Kinase-like_dom_sf"/>
</dbReference>
<dbReference type="PROSITE" id="PS00107">
    <property type="entry name" value="PROTEIN_KINASE_ATP"/>
    <property type="match status" value="1"/>
</dbReference>
<dbReference type="AlphaFoldDB" id="A0A267E122"/>
<keyword evidence="3 6" id="KW-0547">Nucleotide-binding</keyword>
<dbReference type="OrthoDB" id="63267at2759"/>
<dbReference type="SUPFAM" id="SSF56112">
    <property type="entry name" value="Protein kinase-like (PK-like)"/>
    <property type="match status" value="1"/>
</dbReference>
<evidence type="ECO:0000256" key="6">
    <source>
        <dbReference type="PROSITE-ProRule" id="PRU10141"/>
    </source>
</evidence>
<proteinExistence type="inferred from homology"/>
<dbReference type="InterPro" id="IPR017441">
    <property type="entry name" value="Protein_kinase_ATP_BS"/>
</dbReference>
<keyword evidence="5 6" id="KW-0067">ATP-binding</keyword>
<dbReference type="STRING" id="282301.A0A267E122"/>
<accession>A0A267E122</accession>
<feature type="domain" description="AGC-kinase C-terminal" evidence="9">
    <location>
        <begin position="296"/>
        <end position="350"/>
    </location>
</feature>
<keyword evidence="1 7" id="KW-0723">Serine/threonine-protein kinase</keyword>